<keyword evidence="2" id="KW-1185">Reference proteome</keyword>
<sequence length="117" mass="13643">MLPSYWEYRLKSFCYLLIVGFIRITNKKGLEMDIRQLQAHIKEFDHDPEQKQHYFLKLIEEVGELSESIRKDATGQPTEDTIKGTIAEELYDVRVYPNILNALGSARLHWFVDAAAI</sequence>
<accession>A0ABQ5XZ07</accession>
<dbReference type="SUPFAM" id="SSF101386">
    <property type="entry name" value="all-alpha NTP pyrophosphatases"/>
    <property type="match status" value="1"/>
</dbReference>
<proteinExistence type="predicted"/>
<reference evidence="2" key="1">
    <citation type="journal article" date="2019" name="Int. J. Syst. Evol. Microbiol.">
        <title>The Global Catalogue of Microorganisms (GCM) 10K type strain sequencing project: providing services to taxonomists for standard genome sequencing and annotation.</title>
        <authorList>
            <consortium name="The Broad Institute Genomics Platform"/>
            <consortium name="The Broad Institute Genome Sequencing Center for Infectious Disease"/>
            <person name="Wu L."/>
            <person name="Ma J."/>
        </authorList>
    </citation>
    <scope>NUCLEOTIDE SEQUENCE [LARGE SCALE GENOMIC DNA]</scope>
    <source>
        <strain evidence="2">NBRC 110633</strain>
    </source>
</reference>
<name>A0ABQ5XZ07_9VIBR</name>
<dbReference type="Gene3D" id="1.10.287.1080">
    <property type="entry name" value="MazG-like"/>
    <property type="match status" value="1"/>
</dbReference>
<protein>
    <submittedName>
        <fullName evidence="1">Uncharacterized protein</fullName>
    </submittedName>
</protein>
<organism evidence="1 2">
    <name type="scientific">Vibrio hyugaensis</name>
    <dbReference type="NCBI Taxonomy" id="1534743"/>
    <lineage>
        <taxon>Bacteria</taxon>
        <taxon>Pseudomonadati</taxon>
        <taxon>Pseudomonadota</taxon>
        <taxon>Gammaproteobacteria</taxon>
        <taxon>Vibrionales</taxon>
        <taxon>Vibrionaceae</taxon>
        <taxon>Vibrio</taxon>
    </lineage>
</organism>
<comment type="caution">
    <text evidence="1">The sequence shown here is derived from an EMBL/GenBank/DDBJ whole genome shotgun (WGS) entry which is preliminary data.</text>
</comment>
<dbReference type="Proteomes" id="UP001156669">
    <property type="component" value="Unassembled WGS sequence"/>
</dbReference>
<evidence type="ECO:0000313" key="1">
    <source>
        <dbReference type="EMBL" id="GLR03946.1"/>
    </source>
</evidence>
<evidence type="ECO:0000313" key="2">
    <source>
        <dbReference type="Proteomes" id="UP001156669"/>
    </source>
</evidence>
<gene>
    <name evidence="1" type="ORF">GCM10007906_15330</name>
</gene>
<dbReference type="EMBL" id="BSOE01000019">
    <property type="protein sequence ID" value="GLR03946.1"/>
    <property type="molecule type" value="Genomic_DNA"/>
</dbReference>